<dbReference type="Gene3D" id="3.90.78.10">
    <property type="entry name" value="UDP-N-acetylenolpyruvoylglucosamine reductase, C-terminal domain"/>
    <property type="match status" value="1"/>
</dbReference>
<keyword evidence="9 20" id="KW-0132">Cell division</keyword>
<dbReference type="OrthoDB" id="9804753at2"/>
<evidence type="ECO:0000256" key="11">
    <source>
        <dbReference type="ARBA" id="ARBA00022827"/>
    </source>
</evidence>
<keyword evidence="12 20" id="KW-0521">NADP</keyword>
<proteinExistence type="inferred from homology"/>
<dbReference type="PROSITE" id="PS51387">
    <property type="entry name" value="FAD_PCMH"/>
    <property type="match status" value="1"/>
</dbReference>
<reference evidence="22 23" key="1">
    <citation type="submission" date="2019-03" db="EMBL/GenBank/DDBJ databases">
        <title>Genomic Encyclopedia of Type Strains, Phase III (KMG-III): the genomes of soil and plant-associated and newly described type strains.</title>
        <authorList>
            <person name="Whitman W."/>
        </authorList>
    </citation>
    <scope>NUCLEOTIDE SEQUENCE [LARGE SCALE GENOMIC DNA]</scope>
    <source>
        <strain evidence="22 23">CECT 7378</strain>
    </source>
</reference>
<feature type="active site" evidence="20">
    <location>
        <position position="164"/>
    </location>
</feature>
<dbReference type="InterPro" id="IPR006094">
    <property type="entry name" value="Oxid_FAD_bind_N"/>
</dbReference>
<comment type="caution">
    <text evidence="22">The sequence shown here is derived from an EMBL/GenBank/DDBJ whole genome shotgun (WGS) entry which is preliminary data.</text>
</comment>
<dbReference type="GO" id="GO:0009252">
    <property type="term" value="P:peptidoglycan biosynthetic process"/>
    <property type="evidence" value="ECO:0007669"/>
    <property type="project" value="UniProtKB-UniRule"/>
</dbReference>
<dbReference type="EMBL" id="SNXC01000013">
    <property type="protein sequence ID" value="TDO96889.1"/>
    <property type="molecule type" value="Genomic_DNA"/>
</dbReference>
<dbReference type="SUPFAM" id="SSF56176">
    <property type="entry name" value="FAD-binding/transporter-associated domain-like"/>
    <property type="match status" value="1"/>
</dbReference>
<evidence type="ECO:0000256" key="6">
    <source>
        <dbReference type="ARBA" id="ARBA00012518"/>
    </source>
</evidence>
<gene>
    <name evidence="20" type="primary">murB</name>
    <name evidence="22" type="ORF">DFP79_2658</name>
</gene>
<dbReference type="GO" id="GO:0005829">
    <property type="term" value="C:cytosol"/>
    <property type="evidence" value="ECO:0007669"/>
    <property type="project" value="TreeGrafter"/>
</dbReference>
<dbReference type="InterPro" id="IPR036635">
    <property type="entry name" value="MurB_C_sf"/>
</dbReference>
<keyword evidence="17 20" id="KW-0961">Cell wall biogenesis/degradation</keyword>
<dbReference type="AlphaFoldDB" id="A0A4R6M9M5"/>
<dbReference type="NCBIfam" id="NF000755">
    <property type="entry name" value="PRK00046.1"/>
    <property type="match status" value="1"/>
</dbReference>
<dbReference type="SUPFAM" id="SSF56194">
    <property type="entry name" value="Uridine diphospho-N-Acetylenolpyruvylglucosamine reductase, MurB, C-terminal domain"/>
    <property type="match status" value="1"/>
</dbReference>
<comment type="cofactor">
    <cofactor evidence="1 20">
        <name>FAD</name>
        <dbReference type="ChEBI" id="CHEBI:57692"/>
    </cofactor>
</comment>
<evidence type="ECO:0000259" key="21">
    <source>
        <dbReference type="PROSITE" id="PS51387"/>
    </source>
</evidence>
<evidence type="ECO:0000256" key="12">
    <source>
        <dbReference type="ARBA" id="ARBA00022857"/>
    </source>
</evidence>
<evidence type="ECO:0000256" key="18">
    <source>
        <dbReference type="ARBA" id="ARBA00031026"/>
    </source>
</evidence>
<dbReference type="GO" id="GO:0008360">
    <property type="term" value="P:regulation of cell shape"/>
    <property type="evidence" value="ECO:0007669"/>
    <property type="project" value="UniProtKB-KW"/>
</dbReference>
<evidence type="ECO:0000256" key="19">
    <source>
        <dbReference type="ARBA" id="ARBA00048914"/>
    </source>
</evidence>
<keyword evidence="16 20" id="KW-0131">Cell cycle</keyword>
<dbReference type="InterPro" id="IPR003170">
    <property type="entry name" value="MurB"/>
</dbReference>
<dbReference type="Gene3D" id="3.30.43.10">
    <property type="entry name" value="Uridine Diphospho-n-acetylenolpyruvylglucosamine Reductase, domain 2"/>
    <property type="match status" value="1"/>
</dbReference>
<dbReference type="GO" id="GO:0071555">
    <property type="term" value="P:cell wall organization"/>
    <property type="evidence" value="ECO:0007669"/>
    <property type="project" value="UniProtKB-KW"/>
</dbReference>
<dbReference type="InterPro" id="IPR016167">
    <property type="entry name" value="FAD-bd_PCMH_sub1"/>
</dbReference>
<evidence type="ECO:0000256" key="5">
    <source>
        <dbReference type="ARBA" id="ARBA00010485"/>
    </source>
</evidence>
<evidence type="ECO:0000256" key="7">
    <source>
        <dbReference type="ARBA" id="ARBA00015188"/>
    </source>
</evidence>
<dbReference type="InterPro" id="IPR016166">
    <property type="entry name" value="FAD-bd_PCMH"/>
</dbReference>
<feature type="domain" description="FAD-binding PCMH-type" evidence="21">
    <location>
        <begin position="18"/>
        <end position="188"/>
    </location>
</feature>
<keyword evidence="23" id="KW-1185">Reference proteome</keyword>
<evidence type="ECO:0000256" key="3">
    <source>
        <dbReference type="ARBA" id="ARBA00004496"/>
    </source>
</evidence>
<dbReference type="GO" id="GO:0051301">
    <property type="term" value="P:cell division"/>
    <property type="evidence" value="ECO:0007669"/>
    <property type="project" value="UniProtKB-KW"/>
</dbReference>
<evidence type="ECO:0000256" key="15">
    <source>
        <dbReference type="ARBA" id="ARBA00023002"/>
    </source>
</evidence>
<comment type="catalytic activity">
    <reaction evidence="19 20">
        <text>UDP-N-acetyl-alpha-D-muramate + NADP(+) = UDP-N-acetyl-3-O-(1-carboxyvinyl)-alpha-D-glucosamine + NADPH + H(+)</text>
        <dbReference type="Rhea" id="RHEA:12248"/>
        <dbReference type="ChEBI" id="CHEBI:15378"/>
        <dbReference type="ChEBI" id="CHEBI:57783"/>
        <dbReference type="ChEBI" id="CHEBI:58349"/>
        <dbReference type="ChEBI" id="CHEBI:68483"/>
        <dbReference type="ChEBI" id="CHEBI:70757"/>
        <dbReference type="EC" id="1.3.1.98"/>
    </reaction>
</comment>
<name>A0A4R6M9M5_9GAMM</name>
<comment type="function">
    <text evidence="2 20">Cell wall formation.</text>
</comment>
<evidence type="ECO:0000256" key="1">
    <source>
        <dbReference type="ARBA" id="ARBA00001974"/>
    </source>
</evidence>
<comment type="similarity">
    <text evidence="5 20">Belongs to the MurB family.</text>
</comment>
<feature type="active site" evidence="20">
    <location>
        <position position="329"/>
    </location>
</feature>
<evidence type="ECO:0000256" key="13">
    <source>
        <dbReference type="ARBA" id="ARBA00022960"/>
    </source>
</evidence>
<dbReference type="InterPro" id="IPR016169">
    <property type="entry name" value="FAD-bd_PCMH_sub2"/>
</dbReference>
<evidence type="ECO:0000256" key="2">
    <source>
        <dbReference type="ARBA" id="ARBA00003921"/>
    </source>
</evidence>
<dbReference type="InterPro" id="IPR036318">
    <property type="entry name" value="FAD-bd_PCMH-like_sf"/>
</dbReference>
<dbReference type="HAMAP" id="MF_00037">
    <property type="entry name" value="MurB"/>
    <property type="match status" value="1"/>
</dbReference>
<evidence type="ECO:0000256" key="4">
    <source>
        <dbReference type="ARBA" id="ARBA00004752"/>
    </source>
</evidence>
<evidence type="ECO:0000256" key="16">
    <source>
        <dbReference type="ARBA" id="ARBA00023306"/>
    </source>
</evidence>
<evidence type="ECO:0000256" key="9">
    <source>
        <dbReference type="ARBA" id="ARBA00022618"/>
    </source>
</evidence>
<dbReference type="GO" id="GO:0071949">
    <property type="term" value="F:FAD binding"/>
    <property type="evidence" value="ECO:0007669"/>
    <property type="project" value="InterPro"/>
</dbReference>
<accession>A0A4R6M9M5</accession>
<dbReference type="UniPathway" id="UPA00219"/>
<evidence type="ECO:0000256" key="10">
    <source>
        <dbReference type="ARBA" id="ARBA00022630"/>
    </source>
</evidence>
<evidence type="ECO:0000256" key="8">
    <source>
        <dbReference type="ARBA" id="ARBA00022490"/>
    </source>
</evidence>
<keyword evidence="14 20" id="KW-0573">Peptidoglycan synthesis</keyword>
<keyword evidence="10 20" id="KW-0285">Flavoprotein</keyword>
<dbReference type="InterPro" id="IPR011601">
    <property type="entry name" value="MurB_C"/>
</dbReference>
<organism evidence="22 23">
    <name type="scientific">Marinomonas balearica</name>
    <dbReference type="NCBI Taxonomy" id="491947"/>
    <lineage>
        <taxon>Bacteria</taxon>
        <taxon>Pseudomonadati</taxon>
        <taxon>Pseudomonadota</taxon>
        <taxon>Gammaproteobacteria</taxon>
        <taxon>Oceanospirillales</taxon>
        <taxon>Oceanospirillaceae</taxon>
        <taxon>Marinomonas</taxon>
    </lineage>
</organism>
<evidence type="ECO:0000313" key="23">
    <source>
        <dbReference type="Proteomes" id="UP000294656"/>
    </source>
</evidence>
<keyword evidence="8 20" id="KW-0963">Cytoplasm</keyword>
<comment type="pathway">
    <text evidence="4 20">Cell wall biogenesis; peptidoglycan biosynthesis.</text>
</comment>
<keyword evidence="15 20" id="KW-0560">Oxidoreductase</keyword>
<dbReference type="PANTHER" id="PTHR21071:SF4">
    <property type="entry name" value="UDP-N-ACETYLENOLPYRUVOYLGLUCOSAMINE REDUCTASE"/>
    <property type="match status" value="1"/>
</dbReference>
<dbReference type="NCBIfam" id="TIGR00179">
    <property type="entry name" value="murB"/>
    <property type="match status" value="1"/>
</dbReference>
<evidence type="ECO:0000256" key="17">
    <source>
        <dbReference type="ARBA" id="ARBA00023316"/>
    </source>
</evidence>
<dbReference type="Pfam" id="PF01565">
    <property type="entry name" value="FAD_binding_4"/>
    <property type="match status" value="1"/>
</dbReference>
<comment type="subcellular location">
    <subcellularLocation>
        <location evidence="3 20">Cytoplasm</location>
    </subcellularLocation>
</comment>
<feature type="active site" description="Proton donor" evidence="20">
    <location>
        <position position="234"/>
    </location>
</feature>
<keyword evidence="13 20" id="KW-0133">Cell shape</keyword>
<sequence length="337" mass="37086">MSHIESNVSLKPYNTFSFDYSAERFAIADTPECLIALVKFAKTEKLDITVIGGGSNLLIQGDISGLVILNRIMGRSYFEGSERIEAVFGAGEIWDECVKECVSKGYGGIENLGLIPGTSGAAPVQNIGAYGVEIKDVLVSVEALNCDTMELEIIDSDKCGFDYRESYFKRLWASKYIITSIRLKLSQSAGLILNYGGLAKRLTSSASYKDVYDVVCEVRRSKLPDPLNLPNSGSFFKNPVVSDSERNRLLSEFEDLVSFKVEGGWKLAAGWLNEKAGWKGCQIGNVGVYEKQALVLVNRGDEKAACLRQLESDIIRSVKDMFGVTLEREPVLLGTPR</sequence>
<dbReference type="EC" id="1.3.1.98" evidence="6 20"/>
<protein>
    <recommendedName>
        <fullName evidence="7 20">UDP-N-acetylenolpyruvoylglucosamine reductase</fullName>
        <ecNumber evidence="6 20">1.3.1.98</ecNumber>
    </recommendedName>
    <alternativeName>
        <fullName evidence="18 20">UDP-N-acetylmuramate dehydrogenase</fullName>
    </alternativeName>
</protein>
<evidence type="ECO:0000313" key="22">
    <source>
        <dbReference type="EMBL" id="TDO96889.1"/>
    </source>
</evidence>
<dbReference type="GO" id="GO:0008762">
    <property type="term" value="F:UDP-N-acetylmuramate dehydrogenase activity"/>
    <property type="evidence" value="ECO:0007669"/>
    <property type="project" value="UniProtKB-UniRule"/>
</dbReference>
<dbReference type="Gene3D" id="3.30.465.10">
    <property type="match status" value="1"/>
</dbReference>
<evidence type="ECO:0000256" key="14">
    <source>
        <dbReference type="ARBA" id="ARBA00022984"/>
    </source>
</evidence>
<keyword evidence="11 20" id="KW-0274">FAD</keyword>
<dbReference type="Proteomes" id="UP000294656">
    <property type="component" value="Unassembled WGS sequence"/>
</dbReference>
<dbReference type="RefSeq" id="WP_133504383.1">
    <property type="nucleotide sequence ID" value="NZ_SNXC01000013.1"/>
</dbReference>
<evidence type="ECO:0000256" key="20">
    <source>
        <dbReference type="HAMAP-Rule" id="MF_00037"/>
    </source>
</evidence>
<dbReference type="PANTHER" id="PTHR21071">
    <property type="entry name" value="UDP-N-ACETYLENOLPYRUVOYLGLUCOSAMINE REDUCTASE"/>
    <property type="match status" value="1"/>
</dbReference>
<dbReference type="Pfam" id="PF02873">
    <property type="entry name" value="MurB_C"/>
    <property type="match status" value="1"/>
</dbReference>